<dbReference type="InterPro" id="IPR006016">
    <property type="entry name" value="UspA"/>
</dbReference>
<reference evidence="2 3" key="1">
    <citation type="submission" date="2016-12" db="EMBL/GenBank/DDBJ databases">
        <authorList>
            <person name="Song W.-J."/>
            <person name="Kurnit D.M."/>
        </authorList>
    </citation>
    <scope>NUCLEOTIDE SEQUENCE [LARGE SCALE GENOMIC DNA]</scope>
    <source>
        <strain evidence="2 3">DSM 18488</strain>
    </source>
</reference>
<evidence type="ECO:0000313" key="3">
    <source>
        <dbReference type="Proteomes" id="UP000184603"/>
    </source>
</evidence>
<dbReference type="Pfam" id="PF00582">
    <property type="entry name" value="Usp"/>
    <property type="match status" value="1"/>
</dbReference>
<dbReference type="OrthoDB" id="5430193at2"/>
<proteinExistence type="predicted"/>
<dbReference type="Gene3D" id="3.40.50.12370">
    <property type="match status" value="1"/>
</dbReference>
<keyword evidence="3" id="KW-1185">Reference proteome</keyword>
<sequence>MKKHFLVTVSNDYEHLTGVEFICSFFKKLSEHQITLLHICRRDASDMNKALMELWADPDERVNGILTVGARKALDKATDLLSQSKMSIDQMMTVTCAERYGKVKDILKHSSQGLYDAIILGKRASYALQWIFERPADETAQSIIRDSLLSSPLWICPEPEKGRKNVLVCVDGSEESLRAVDHVGYILSRQDQHSITLFYVENGAGLDANAIFEQSIGILRNHSISNERISRESTWGLNAAGTILNYAEKGGFASIAVGLHGQTQELLKRMNLVGRTTATLINKTEKVSLWCCP</sequence>
<name>A0A1M7YIY4_9BACT</name>
<dbReference type="AlphaFoldDB" id="A0A1M7YIY4"/>
<evidence type="ECO:0000259" key="1">
    <source>
        <dbReference type="Pfam" id="PF00582"/>
    </source>
</evidence>
<dbReference type="SUPFAM" id="SSF52402">
    <property type="entry name" value="Adenine nucleotide alpha hydrolases-like"/>
    <property type="match status" value="1"/>
</dbReference>
<dbReference type="EMBL" id="FRFE01000037">
    <property type="protein sequence ID" value="SHO52576.1"/>
    <property type="molecule type" value="Genomic_DNA"/>
</dbReference>
<evidence type="ECO:0000313" key="2">
    <source>
        <dbReference type="EMBL" id="SHO52576.1"/>
    </source>
</evidence>
<dbReference type="CDD" id="cd00293">
    <property type="entry name" value="USP-like"/>
    <property type="match status" value="1"/>
</dbReference>
<protein>
    <submittedName>
        <fullName evidence="2">Universal stress protein family protein</fullName>
    </submittedName>
</protein>
<gene>
    <name evidence="2" type="ORF">SAMN02745220_04635</name>
</gene>
<dbReference type="RefSeq" id="WP_073616142.1">
    <property type="nucleotide sequence ID" value="NZ_FRFE01000037.1"/>
</dbReference>
<feature type="domain" description="UspA" evidence="1">
    <location>
        <begin position="163"/>
        <end position="285"/>
    </location>
</feature>
<accession>A0A1M7YIY4</accession>
<organism evidence="2 3">
    <name type="scientific">Desulfopila aestuarii DSM 18488</name>
    <dbReference type="NCBI Taxonomy" id="1121416"/>
    <lineage>
        <taxon>Bacteria</taxon>
        <taxon>Pseudomonadati</taxon>
        <taxon>Thermodesulfobacteriota</taxon>
        <taxon>Desulfobulbia</taxon>
        <taxon>Desulfobulbales</taxon>
        <taxon>Desulfocapsaceae</taxon>
        <taxon>Desulfopila</taxon>
    </lineage>
</organism>
<dbReference type="Proteomes" id="UP000184603">
    <property type="component" value="Unassembled WGS sequence"/>
</dbReference>
<dbReference type="STRING" id="1121416.SAMN02745220_04635"/>